<evidence type="ECO:0000313" key="2">
    <source>
        <dbReference type="Proteomes" id="UP000244336"/>
    </source>
</evidence>
<name>A0A2T7DV49_9POAL</name>
<dbReference type="AlphaFoldDB" id="A0A2T7DV49"/>
<reference evidence="1 2" key="1">
    <citation type="submission" date="2018-04" db="EMBL/GenBank/DDBJ databases">
        <title>WGS assembly of Panicum hallii var. hallii HAL2.</title>
        <authorList>
            <person name="Lovell J."/>
            <person name="Jenkins J."/>
            <person name="Lowry D."/>
            <person name="Mamidi S."/>
            <person name="Sreedasyam A."/>
            <person name="Weng X."/>
            <person name="Barry K."/>
            <person name="Bonette J."/>
            <person name="Campitelli B."/>
            <person name="Daum C."/>
            <person name="Gordon S."/>
            <person name="Gould B."/>
            <person name="Lipzen A."/>
            <person name="MacQueen A."/>
            <person name="Palacio-Mejia J."/>
            <person name="Plott C."/>
            <person name="Shakirov E."/>
            <person name="Shu S."/>
            <person name="Yoshinaga Y."/>
            <person name="Zane M."/>
            <person name="Rokhsar D."/>
            <person name="Grimwood J."/>
            <person name="Schmutz J."/>
            <person name="Juenger T."/>
        </authorList>
    </citation>
    <scope>NUCLEOTIDE SEQUENCE [LARGE SCALE GENOMIC DNA]</scope>
    <source>
        <strain evidence="2">cv. HAL2</strain>
    </source>
</reference>
<evidence type="ECO:0000313" key="1">
    <source>
        <dbReference type="EMBL" id="PUZ59450.1"/>
    </source>
</evidence>
<proteinExistence type="predicted"/>
<dbReference type="STRING" id="1504633.A0A2T7DV49"/>
<dbReference type="Gramene" id="PUZ59450">
    <property type="protein sequence ID" value="PUZ59450"/>
    <property type="gene ID" value="GQ55_4G042500"/>
</dbReference>
<dbReference type="Proteomes" id="UP000244336">
    <property type="component" value="Chromosome 4"/>
</dbReference>
<keyword evidence="2" id="KW-1185">Reference proteome</keyword>
<evidence type="ECO:0008006" key="3">
    <source>
        <dbReference type="Google" id="ProtNLM"/>
    </source>
</evidence>
<accession>A0A2T7DV49</accession>
<dbReference type="EMBL" id="CM009752">
    <property type="protein sequence ID" value="PUZ59450.1"/>
    <property type="molecule type" value="Genomic_DNA"/>
</dbReference>
<organism evidence="1 2">
    <name type="scientific">Panicum hallii var. hallii</name>
    <dbReference type="NCBI Taxonomy" id="1504633"/>
    <lineage>
        <taxon>Eukaryota</taxon>
        <taxon>Viridiplantae</taxon>
        <taxon>Streptophyta</taxon>
        <taxon>Embryophyta</taxon>
        <taxon>Tracheophyta</taxon>
        <taxon>Spermatophyta</taxon>
        <taxon>Magnoliopsida</taxon>
        <taxon>Liliopsida</taxon>
        <taxon>Poales</taxon>
        <taxon>Poaceae</taxon>
        <taxon>PACMAD clade</taxon>
        <taxon>Panicoideae</taxon>
        <taxon>Panicodae</taxon>
        <taxon>Paniceae</taxon>
        <taxon>Panicinae</taxon>
        <taxon>Panicum</taxon>
        <taxon>Panicum sect. Panicum</taxon>
    </lineage>
</organism>
<sequence length="146" mass="16757">MDTICRPKELGGLGMTNTETMNECLLVKWIWKIEKGSDDTWFKILQAKYMPDGSFLSSKSRGISQFWQSLHKVKHLFKGGAIYKTKGGSSADFWDDVWIGDTPLGIQFLQLFNMCKFPHSRIAANWEDGDWAVEFRRSLDDREGAL</sequence>
<gene>
    <name evidence="1" type="ORF">GQ55_4G042500</name>
</gene>
<protein>
    <recommendedName>
        <fullName evidence="3">Reverse transcriptase zinc-binding domain-containing protein</fullName>
    </recommendedName>
</protein>
<dbReference type="OrthoDB" id="689430at2759"/>